<evidence type="ECO:0000313" key="3">
    <source>
        <dbReference type="Proteomes" id="UP000078272"/>
    </source>
</evidence>
<dbReference type="RefSeq" id="WP_058635483.1">
    <property type="nucleotide sequence ID" value="NZ_LDPZ01000026.1"/>
</dbReference>
<dbReference type="InterPro" id="IPR007048">
    <property type="entry name" value="IraD/Gp25-like"/>
</dbReference>
<evidence type="ECO:0000313" key="2">
    <source>
        <dbReference type="EMBL" id="KTQ95009.1"/>
    </source>
</evidence>
<evidence type="ECO:0000259" key="1">
    <source>
        <dbReference type="Pfam" id="PF04965"/>
    </source>
</evidence>
<dbReference type="Gene3D" id="3.10.450.40">
    <property type="match status" value="1"/>
</dbReference>
<dbReference type="SUPFAM" id="SSF160719">
    <property type="entry name" value="gpW/gp25-like"/>
    <property type="match status" value="1"/>
</dbReference>
<reference evidence="2 3" key="1">
    <citation type="journal article" date="2016" name="Front. Microbiol.">
        <title>Genomic Resource of Rice Seed Associated Bacteria.</title>
        <authorList>
            <person name="Midha S."/>
            <person name="Bansal K."/>
            <person name="Sharma S."/>
            <person name="Kumar N."/>
            <person name="Patil P.P."/>
            <person name="Chaudhry V."/>
            <person name="Patil P.B."/>
        </authorList>
    </citation>
    <scope>NUCLEOTIDE SEQUENCE [LARGE SCALE GENOMIC DNA]</scope>
    <source>
        <strain evidence="2 3">NS226</strain>
    </source>
</reference>
<accession>A0A175R6A3</accession>
<sequence>MDFDRRTGARLSNYESALQSVDILFCSRIGSHVLLREFGAGLVELLGRKLNARLFSAFMLVMAAAIDLWEPRFRVRRITPGGTVDELRRGSAKFSIEVEFRPRAHLGDPSIEGIRTFGIRFGRTAGVTE</sequence>
<dbReference type="OrthoDB" id="9802846at2"/>
<feature type="domain" description="IraD/Gp25-like" evidence="1">
    <location>
        <begin position="16"/>
        <end position="100"/>
    </location>
</feature>
<dbReference type="Pfam" id="PF04965">
    <property type="entry name" value="GPW_gp25"/>
    <property type="match status" value="1"/>
</dbReference>
<comment type="caution">
    <text evidence="2">The sequence shown here is derived from an EMBL/GenBank/DDBJ whole genome shotgun (WGS) entry which is preliminary data.</text>
</comment>
<name>A0A175R6A3_9HYPH</name>
<proteinExistence type="predicted"/>
<dbReference type="AlphaFoldDB" id="A0A175R6A3"/>
<protein>
    <submittedName>
        <fullName evidence="2">GPW / gp25 family protein</fullName>
    </submittedName>
</protein>
<dbReference type="PATRIC" id="fig|401562.3.peg.2368"/>
<dbReference type="Proteomes" id="UP000078272">
    <property type="component" value="Unassembled WGS sequence"/>
</dbReference>
<dbReference type="EMBL" id="LDPZ01000026">
    <property type="protein sequence ID" value="KTQ95009.1"/>
    <property type="molecule type" value="Genomic_DNA"/>
</dbReference>
<organism evidence="2 3">
    <name type="scientific">Aureimonas ureilytica</name>
    <dbReference type="NCBI Taxonomy" id="401562"/>
    <lineage>
        <taxon>Bacteria</taxon>
        <taxon>Pseudomonadati</taxon>
        <taxon>Pseudomonadota</taxon>
        <taxon>Alphaproteobacteria</taxon>
        <taxon>Hyphomicrobiales</taxon>
        <taxon>Aurantimonadaceae</taxon>
        <taxon>Aureimonas</taxon>
    </lineage>
</organism>
<gene>
    <name evidence="2" type="ORF">NS226_13845</name>
</gene>